<dbReference type="AlphaFoldDB" id="A0A846RLH9"/>
<gene>
    <name evidence="2" type="ORF">BJ994_000578</name>
</gene>
<dbReference type="PANTHER" id="PTHR18964:SF149">
    <property type="entry name" value="BIFUNCTIONAL UDP-N-ACETYLGLUCOSAMINE 2-EPIMERASE_N-ACETYLMANNOSAMINE KINASE"/>
    <property type="match status" value="1"/>
</dbReference>
<dbReference type="PROSITE" id="PS01125">
    <property type="entry name" value="ROK"/>
    <property type="match status" value="1"/>
</dbReference>
<keyword evidence="2" id="KW-0418">Kinase</keyword>
<dbReference type="InterPro" id="IPR043129">
    <property type="entry name" value="ATPase_NBD"/>
</dbReference>
<dbReference type="InterPro" id="IPR049874">
    <property type="entry name" value="ROK_cs"/>
</dbReference>
<keyword evidence="3" id="KW-1185">Reference proteome</keyword>
<dbReference type="Gene3D" id="1.10.10.10">
    <property type="entry name" value="Winged helix-like DNA-binding domain superfamily/Winged helix DNA-binding domain"/>
    <property type="match status" value="1"/>
</dbReference>
<evidence type="ECO:0000313" key="2">
    <source>
        <dbReference type="EMBL" id="NJC21502.1"/>
    </source>
</evidence>
<evidence type="ECO:0000313" key="3">
    <source>
        <dbReference type="Proteomes" id="UP000547458"/>
    </source>
</evidence>
<dbReference type="GO" id="GO:0016301">
    <property type="term" value="F:kinase activity"/>
    <property type="evidence" value="ECO:0007669"/>
    <property type="project" value="UniProtKB-KW"/>
</dbReference>
<dbReference type="Gene3D" id="3.30.420.40">
    <property type="match status" value="2"/>
</dbReference>
<dbReference type="InterPro" id="IPR036388">
    <property type="entry name" value="WH-like_DNA-bd_sf"/>
</dbReference>
<accession>A0A846RLH9</accession>
<sequence>MSKPTGVQTLIRPAHEDRLLAVLRERGAMSRADLAQALGLSRTTLSEITSSLLARGALSIVDTDASVRAGSGRPAERLALDPASSQYLGVDFGHRRVQIVIADAAHEIIASGSHHYSDIDGWDTRLACAFELIEREAAGSGIHFGALQGIAIGVPGPYTTVPLVSLREGWGNHEPSRGIDKAFKERFGAPAIVDNNTRFAALAEALGTASEAVQDLIYVRLSDGVGGGLVIGGRLIGGSAGLAGELGHVTAVPEGDRCRCGKLGCLETVASVTAILAICRARGARLDSLEDLRAAVDRGHPTVDAVLHEAGAAVGRVLGSAAMTLNPSIVVIGGEITQAAPVLVEYARRSLRYELSSVAEAMPVLRAAELTDMAGALGGVATLLNRSSLLADYGTAVHAKASIRTTIQTIRSIS</sequence>
<organism evidence="2 3">
    <name type="scientific">Arthrobacter pigmenti</name>
    <dbReference type="NCBI Taxonomy" id="271432"/>
    <lineage>
        <taxon>Bacteria</taxon>
        <taxon>Bacillati</taxon>
        <taxon>Actinomycetota</taxon>
        <taxon>Actinomycetes</taxon>
        <taxon>Micrococcales</taxon>
        <taxon>Micrococcaceae</taxon>
        <taxon>Arthrobacter</taxon>
    </lineage>
</organism>
<comment type="similarity">
    <text evidence="1">Belongs to the ROK (NagC/XylR) family.</text>
</comment>
<keyword evidence="2" id="KW-0808">Transferase</keyword>
<evidence type="ECO:0000256" key="1">
    <source>
        <dbReference type="ARBA" id="ARBA00006479"/>
    </source>
</evidence>
<dbReference type="SUPFAM" id="SSF53067">
    <property type="entry name" value="Actin-like ATPase domain"/>
    <property type="match status" value="1"/>
</dbReference>
<dbReference type="RefSeq" id="WP_209066552.1">
    <property type="nucleotide sequence ID" value="NZ_JAATJL010000001.1"/>
</dbReference>
<dbReference type="Proteomes" id="UP000547458">
    <property type="component" value="Unassembled WGS sequence"/>
</dbReference>
<dbReference type="SUPFAM" id="SSF46785">
    <property type="entry name" value="Winged helix' DNA-binding domain"/>
    <property type="match status" value="1"/>
</dbReference>
<proteinExistence type="inferred from homology"/>
<reference evidence="2 3" key="1">
    <citation type="submission" date="2020-03" db="EMBL/GenBank/DDBJ databases">
        <title>Sequencing the genomes of 1000 actinobacteria strains.</title>
        <authorList>
            <person name="Klenk H.-P."/>
        </authorList>
    </citation>
    <scope>NUCLEOTIDE SEQUENCE [LARGE SCALE GENOMIC DNA]</scope>
    <source>
        <strain evidence="2 3">DSM 16403</strain>
    </source>
</reference>
<dbReference type="EMBL" id="JAATJL010000001">
    <property type="protein sequence ID" value="NJC21502.1"/>
    <property type="molecule type" value="Genomic_DNA"/>
</dbReference>
<dbReference type="InterPro" id="IPR036390">
    <property type="entry name" value="WH_DNA-bd_sf"/>
</dbReference>
<dbReference type="PANTHER" id="PTHR18964">
    <property type="entry name" value="ROK (REPRESSOR, ORF, KINASE) FAMILY"/>
    <property type="match status" value="1"/>
</dbReference>
<name>A0A846RLH9_9MICC</name>
<comment type="caution">
    <text evidence="2">The sequence shown here is derived from an EMBL/GenBank/DDBJ whole genome shotgun (WGS) entry which is preliminary data.</text>
</comment>
<protein>
    <submittedName>
        <fullName evidence="2">Putative NBD/HSP70 family sugar kinase</fullName>
    </submittedName>
</protein>
<dbReference type="Pfam" id="PF00480">
    <property type="entry name" value="ROK"/>
    <property type="match status" value="1"/>
</dbReference>
<dbReference type="InterPro" id="IPR000600">
    <property type="entry name" value="ROK"/>
</dbReference>